<dbReference type="GO" id="GO:0008270">
    <property type="term" value="F:zinc ion binding"/>
    <property type="evidence" value="ECO:0007669"/>
    <property type="project" value="UniProtKB-KW"/>
</dbReference>
<keyword evidence="11 19" id="KW-0239">DNA-directed DNA polymerase</keyword>
<comment type="similarity">
    <text evidence="3 19">Belongs to the DNA polymerase type-B family.</text>
</comment>
<name>A0A5C3FGX7_PSEA2</name>
<keyword evidence="23" id="KW-1185">Reference proteome</keyword>
<dbReference type="Pfam" id="PF03104">
    <property type="entry name" value="DNA_pol_B_exo1"/>
    <property type="match status" value="1"/>
</dbReference>
<protein>
    <recommendedName>
        <fullName evidence="19">DNA polymerase epsilon catalytic subunit</fullName>
        <ecNumber evidence="19">2.7.7.7</ecNumber>
    </recommendedName>
</protein>
<dbReference type="RefSeq" id="XP_014658762.1">
    <property type="nucleotide sequence ID" value="XM_014803276.1"/>
</dbReference>
<accession>A0A5C3FGX7</accession>
<dbReference type="InterPro" id="IPR043502">
    <property type="entry name" value="DNA/RNA_pol_sf"/>
</dbReference>
<dbReference type="Pfam" id="PF23250">
    <property type="entry name" value="zf_DPOE_2"/>
    <property type="match status" value="1"/>
</dbReference>
<proteinExistence type="inferred from homology"/>
<dbReference type="SMART" id="SM00486">
    <property type="entry name" value="POLBc"/>
    <property type="match status" value="1"/>
</dbReference>
<dbReference type="Gene3D" id="1.10.132.60">
    <property type="entry name" value="DNA polymerase family B, C-terminal domain"/>
    <property type="match status" value="1"/>
</dbReference>
<dbReference type="InterPro" id="IPR013697">
    <property type="entry name" value="DNA_pol_e_suA_C"/>
</dbReference>
<evidence type="ECO:0000256" key="8">
    <source>
        <dbReference type="ARBA" id="ARBA00022723"/>
    </source>
</evidence>
<evidence type="ECO:0000256" key="11">
    <source>
        <dbReference type="ARBA" id="ARBA00022932"/>
    </source>
</evidence>
<evidence type="ECO:0000256" key="12">
    <source>
        <dbReference type="ARBA" id="ARBA00023004"/>
    </source>
</evidence>
<dbReference type="Gene3D" id="3.30.342.10">
    <property type="entry name" value="DNA Polymerase, chain B, domain 1"/>
    <property type="match status" value="1"/>
</dbReference>
<evidence type="ECO:0000256" key="2">
    <source>
        <dbReference type="ARBA" id="ARBA00004123"/>
    </source>
</evidence>
<dbReference type="FunFam" id="3.90.1600.10:FF:000006">
    <property type="entry name" value="DNA polymerase epsilon catalytic subunit"/>
    <property type="match status" value="1"/>
</dbReference>
<dbReference type="PANTHER" id="PTHR10670:SF0">
    <property type="entry name" value="DNA POLYMERASE EPSILON CATALYTIC SUBUNIT A"/>
    <property type="match status" value="1"/>
</dbReference>
<dbReference type="GO" id="GO:0051539">
    <property type="term" value="F:4 iron, 4 sulfur cluster binding"/>
    <property type="evidence" value="ECO:0007669"/>
    <property type="project" value="UniProtKB-KW"/>
</dbReference>
<dbReference type="Gene3D" id="3.90.1600.10">
    <property type="entry name" value="Palm domain of DNA polymerase"/>
    <property type="match status" value="1"/>
</dbReference>
<evidence type="ECO:0000256" key="18">
    <source>
        <dbReference type="ARBA" id="ARBA00065544"/>
    </source>
</evidence>
<keyword evidence="9 19" id="KW-0863">Zinc-finger</keyword>
<dbReference type="InterPro" id="IPR023211">
    <property type="entry name" value="DNA_pol_palm_dom_sf"/>
</dbReference>
<evidence type="ECO:0000256" key="7">
    <source>
        <dbReference type="ARBA" id="ARBA00022705"/>
    </source>
</evidence>
<feature type="domain" description="DNA polymerase epsilon catalytic subunit A C-terminal" evidence="21">
    <location>
        <begin position="1532"/>
        <end position="1933"/>
    </location>
</feature>
<dbReference type="EC" id="2.7.7.7" evidence="19"/>
<evidence type="ECO:0000256" key="15">
    <source>
        <dbReference type="ARBA" id="ARBA00023242"/>
    </source>
</evidence>
<evidence type="ECO:0000256" key="9">
    <source>
        <dbReference type="ARBA" id="ARBA00022771"/>
    </source>
</evidence>
<dbReference type="GO" id="GO:0003677">
    <property type="term" value="F:DNA binding"/>
    <property type="evidence" value="ECO:0007669"/>
    <property type="project" value="UniProtKB-KW"/>
</dbReference>
<dbReference type="InterPro" id="IPR055191">
    <property type="entry name" value="POL2_thumb"/>
</dbReference>
<dbReference type="Gene3D" id="3.30.420.10">
    <property type="entry name" value="Ribonuclease H-like superfamily/Ribonuclease H"/>
    <property type="match status" value="1"/>
</dbReference>
<dbReference type="InterPro" id="IPR029703">
    <property type="entry name" value="POL2"/>
</dbReference>
<evidence type="ECO:0000259" key="21">
    <source>
        <dbReference type="SMART" id="SM01159"/>
    </source>
</evidence>
<evidence type="ECO:0000256" key="1">
    <source>
        <dbReference type="ARBA" id="ARBA00001966"/>
    </source>
</evidence>
<keyword evidence="12 19" id="KW-0408">Iron</keyword>
<feature type="compositionally biased region" description="Basic and acidic residues" evidence="20">
    <location>
        <begin position="2025"/>
        <end position="2039"/>
    </location>
</feature>
<dbReference type="InterPro" id="IPR006172">
    <property type="entry name" value="DNA-dir_DNA_pol_B"/>
</dbReference>
<comment type="catalytic activity">
    <reaction evidence="16 19">
        <text>DNA(n) + a 2'-deoxyribonucleoside 5'-triphosphate = DNA(n+1) + diphosphate</text>
        <dbReference type="Rhea" id="RHEA:22508"/>
        <dbReference type="Rhea" id="RHEA-COMP:17339"/>
        <dbReference type="Rhea" id="RHEA-COMP:17340"/>
        <dbReference type="ChEBI" id="CHEBI:33019"/>
        <dbReference type="ChEBI" id="CHEBI:61560"/>
        <dbReference type="ChEBI" id="CHEBI:173112"/>
        <dbReference type="EC" id="2.7.7.7"/>
    </reaction>
</comment>
<dbReference type="FunFam" id="3.30.420.10:FF:000010">
    <property type="entry name" value="DNA polymerase epsilon catalytic subunit"/>
    <property type="match status" value="1"/>
</dbReference>
<dbReference type="FunFam" id="1.10.132.60:FF:000002">
    <property type="entry name" value="DNA polymerase epsilon catalytic subunit"/>
    <property type="match status" value="1"/>
</dbReference>
<dbReference type="EMBL" id="OOIQ01000002">
    <property type="protein sequence ID" value="SPO43618.1"/>
    <property type="molecule type" value="Genomic_DNA"/>
</dbReference>
<dbReference type="GO" id="GO:0000278">
    <property type="term" value="P:mitotic cell cycle"/>
    <property type="evidence" value="ECO:0007669"/>
    <property type="project" value="TreeGrafter"/>
</dbReference>
<dbReference type="Pfam" id="PF22912">
    <property type="entry name" value="zf-DPOE"/>
    <property type="match status" value="1"/>
</dbReference>
<evidence type="ECO:0000256" key="13">
    <source>
        <dbReference type="ARBA" id="ARBA00023014"/>
    </source>
</evidence>
<evidence type="ECO:0000256" key="20">
    <source>
        <dbReference type="SAM" id="MobiDB-lite"/>
    </source>
</evidence>
<dbReference type="SUPFAM" id="SSF56672">
    <property type="entry name" value="DNA/RNA polymerases"/>
    <property type="match status" value="1"/>
</dbReference>
<dbReference type="Proteomes" id="UP000325008">
    <property type="component" value="Unassembled WGS sequence"/>
</dbReference>
<dbReference type="SUPFAM" id="SSF53098">
    <property type="entry name" value="Ribonuclease H-like"/>
    <property type="match status" value="1"/>
</dbReference>
<dbReference type="GO" id="GO:0045004">
    <property type="term" value="P:DNA replication proofreading"/>
    <property type="evidence" value="ECO:0007669"/>
    <property type="project" value="TreeGrafter"/>
</dbReference>
<evidence type="ECO:0000256" key="16">
    <source>
        <dbReference type="ARBA" id="ARBA00049244"/>
    </source>
</evidence>
<dbReference type="GO" id="GO:0006297">
    <property type="term" value="P:nucleotide-excision repair, DNA gap filling"/>
    <property type="evidence" value="ECO:0007669"/>
    <property type="project" value="TreeGrafter"/>
</dbReference>
<keyword evidence="13 19" id="KW-0411">Iron-sulfur</keyword>
<evidence type="ECO:0000256" key="4">
    <source>
        <dbReference type="ARBA" id="ARBA00022485"/>
    </source>
</evidence>
<dbReference type="InterPro" id="IPR054475">
    <property type="entry name" value="Znf-DPOE"/>
</dbReference>
<comment type="subcellular location">
    <subcellularLocation>
        <location evidence="2 19">Nucleus</location>
    </subcellularLocation>
</comment>
<evidence type="ECO:0000256" key="14">
    <source>
        <dbReference type="ARBA" id="ARBA00023125"/>
    </source>
</evidence>
<feature type="region of interest" description="Disordered" evidence="20">
    <location>
        <begin position="1"/>
        <end position="35"/>
    </location>
</feature>
<keyword evidence="15 19" id="KW-0539">Nucleus</keyword>
<dbReference type="GO" id="GO:0006287">
    <property type="term" value="P:base-excision repair, gap-filling"/>
    <property type="evidence" value="ECO:0007669"/>
    <property type="project" value="TreeGrafter"/>
</dbReference>
<reference evidence="22" key="1">
    <citation type="submission" date="2018-03" db="EMBL/GenBank/DDBJ databases">
        <authorList>
            <person name="Guldener U."/>
        </authorList>
    </citation>
    <scope>NUCLEOTIDE SEQUENCE [LARGE SCALE GENOMIC DNA]</scope>
    <source>
        <strain evidence="22">ATCC34888</strain>
    </source>
</reference>
<dbReference type="GO" id="GO:0008622">
    <property type="term" value="C:epsilon DNA polymerase complex"/>
    <property type="evidence" value="ECO:0007669"/>
    <property type="project" value="InterPro"/>
</dbReference>
<comment type="subunit">
    <text evidence="18">Heterotetramer. Consists of 4 subunits: POL2, DPB2, DPB3 and DPB4.</text>
</comment>
<dbReference type="GO" id="GO:0006272">
    <property type="term" value="P:leading strand elongation"/>
    <property type="evidence" value="ECO:0007669"/>
    <property type="project" value="TreeGrafter"/>
</dbReference>
<dbReference type="GO" id="GO:0008310">
    <property type="term" value="F:single-stranded DNA 3'-5' DNA exonuclease activity"/>
    <property type="evidence" value="ECO:0007669"/>
    <property type="project" value="TreeGrafter"/>
</dbReference>
<evidence type="ECO:0000256" key="6">
    <source>
        <dbReference type="ARBA" id="ARBA00022695"/>
    </source>
</evidence>
<evidence type="ECO:0000256" key="17">
    <source>
        <dbReference type="ARBA" id="ARBA00057054"/>
    </source>
</evidence>
<keyword evidence="14 19" id="KW-0238">DNA-binding</keyword>
<evidence type="ECO:0000256" key="3">
    <source>
        <dbReference type="ARBA" id="ARBA00005755"/>
    </source>
</evidence>
<evidence type="ECO:0000256" key="5">
    <source>
        <dbReference type="ARBA" id="ARBA00022679"/>
    </source>
</evidence>
<dbReference type="Pfam" id="PF08490">
    <property type="entry name" value="DUF1744"/>
    <property type="match status" value="1"/>
</dbReference>
<evidence type="ECO:0000256" key="19">
    <source>
        <dbReference type="RuleBase" id="RU365029"/>
    </source>
</evidence>
<dbReference type="InterPro" id="IPR012337">
    <property type="entry name" value="RNaseH-like_sf"/>
</dbReference>
<keyword evidence="7 19" id="KW-0235">DNA replication</keyword>
<dbReference type="InterPro" id="IPR036397">
    <property type="entry name" value="RNaseH_sf"/>
</dbReference>
<dbReference type="Pfam" id="PF22634">
    <property type="entry name" value="POL2_thumb"/>
    <property type="match status" value="1"/>
</dbReference>
<dbReference type="PANTHER" id="PTHR10670">
    <property type="entry name" value="DNA POLYMERASE EPSILON CATALYTIC SUBUNIT A"/>
    <property type="match status" value="1"/>
</dbReference>
<keyword evidence="8 19" id="KW-0479">Metal-binding</keyword>
<feature type="compositionally biased region" description="Polar residues" evidence="20">
    <location>
        <begin position="1"/>
        <end position="16"/>
    </location>
</feature>
<evidence type="ECO:0000313" key="22">
    <source>
        <dbReference type="EMBL" id="SPO43618.1"/>
    </source>
</evidence>
<dbReference type="OrthoDB" id="10060449at2759"/>
<dbReference type="InterPro" id="IPR006133">
    <property type="entry name" value="DNA-dir_DNA_pol_B_exonuc"/>
</dbReference>
<feature type="region of interest" description="Disordered" evidence="20">
    <location>
        <begin position="2014"/>
        <end position="2039"/>
    </location>
</feature>
<keyword evidence="10 19" id="KW-0862">Zinc</keyword>
<dbReference type="GO" id="GO:0003887">
    <property type="term" value="F:DNA-directed DNA polymerase activity"/>
    <property type="evidence" value="ECO:0007669"/>
    <property type="project" value="UniProtKB-KW"/>
</dbReference>
<evidence type="ECO:0000313" key="23">
    <source>
        <dbReference type="Proteomes" id="UP000325008"/>
    </source>
</evidence>
<dbReference type="CDD" id="cd05779">
    <property type="entry name" value="DNA_polB_epsilon_exo"/>
    <property type="match status" value="1"/>
</dbReference>
<comment type="caution">
    <text evidence="22">The sequence shown here is derived from an EMBL/GenBank/DDBJ whole genome shotgun (WGS) entry which is preliminary data.</text>
</comment>
<gene>
    <name evidence="22" type="ORF">PSANT_01303</name>
</gene>
<comment type="cofactor">
    <cofactor evidence="1 19">
        <name>[4Fe-4S] cluster</name>
        <dbReference type="ChEBI" id="CHEBI:49883"/>
    </cofactor>
</comment>
<dbReference type="CDD" id="cd05535">
    <property type="entry name" value="POLBc_epsilon"/>
    <property type="match status" value="1"/>
</dbReference>
<dbReference type="GO" id="GO:0000166">
    <property type="term" value="F:nucleotide binding"/>
    <property type="evidence" value="ECO:0007669"/>
    <property type="project" value="InterPro"/>
</dbReference>
<keyword evidence="6 19" id="KW-0548">Nucleotidyltransferase</keyword>
<keyword evidence="4 19" id="KW-0004">4Fe-4S</keyword>
<dbReference type="InterPro" id="IPR042087">
    <property type="entry name" value="DNA_pol_B_thumb"/>
</dbReference>
<evidence type="ECO:0000256" key="10">
    <source>
        <dbReference type="ARBA" id="ARBA00022833"/>
    </source>
</evidence>
<comment type="function">
    <text evidence="17 19">DNA polymerase II participates in chromosomal DNA replication.</text>
</comment>
<organism evidence="22 23">
    <name type="scientific">Pseudozyma antarctica</name>
    <name type="common">Yeast</name>
    <name type="synonym">Candida antarctica</name>
    <dbReference type="NCBI Taxonomy" id="84753"/>
    <lineage>
        <taxon>Eukaryota</taxon>
        <taxon>Fungi</taxon>
        <taxon>Dikarya</taxon>
        <taxon>Basidiomycota</taxon>
        <taxon>Ustilaginomycotina</taxon>
        <taxon>Ustilaginomycetes</taxon>
        <taxon>Ustilaginales</taxon>
        <taxon>Ustilaginaceae</taxon>
        <taxon>Moesziomyces</taxon>
    </lineage>
</organism>
<keyword evidence="5 19" id="KW-0808">Transferase</keyword>
<sequence length="2305" mass="260026">MPNTFGLTSRGSNVRSRGTFRKRGGGPRSGSFKSATEKAIADAAAQLVKGVEDGTAVEERFQEVKVRDDIDEKLGFHRLEQGETRQAWLVNMHPTLIRDPDHPTGKSGVDFYFIEDDASMFKATVLYQPYFLVGCRPNSESSVEEWLRRRFEGLIQSIQRERKEDLKLPNHLIGHKRLYLRLTFLNVQDLLSVRKELLPLAKAAQKKLSAVDTYADVLSAASAAAAGASIEIEMDAHGDSSGLVGEDGWTGGRKRAAASALDPAECLVDIREYDIPYYLRVAIDQDIRVGLWYDVSFKDGVVSLDMVPSRVKRADPVVMAFDIETTKQPLKFPDAESDAIMMISYMIDGQGFLITNREIVSEDIEDFEYTPKDEYEGPFIIFNESDELALLQRFFSHFREASPTVVATYNGDSFDFPFIDARARAHGINMMDEIGFAKDSDNEYKSRACSHLDCFRWVQRDSYLPQGSQGLKAVTVAKLGYDPMELDPELMTPYAIEQPQTLAQYSVSDAVATYYLYMKYVHPFIFSLCNIIPLNPDEVLRKGSGTLCETLLMVQAYKGNIIMPNRHEDPVGNTYRGHLLESETYVGGHVEALEAGVFRSDIETDFRVDPAAIQQLIDDLDAALQFSIREEGKLALDDIENYQEVKAEIRSMLEVMRDDPNRKDCPLIYHLDVAAMYPNIMLSYRLQPDSMVSEAMCATCDYNRPGMKCDKRMDWAWRGEYFPAKRDEVNMIRNALASETFPPRFPNQPRRTFEDLEVSERTALLHKRLGDYSRKVYRKTHETKTVIREAVICQRENPFYINTVRDFRDRRYEYKGLHKTWKKNLDKADSLNDTMEAKKMIVLYDSLQLAHKCILNSFYGYVMRKGARWYSMEMAGITCLTGASIIQMAKELVERIGRPLELDTDGIWCMLPGVFPENFNFKVKGGKKFGISYPCTMLNHLVHEKFTNHQYHELVDKKIGRYEVRSENSIFFELDGPYKAMILPSSKEEDKLLKKRYAVFNEDGSLAELKGFEVKRRGELQLIKDFQKQIFEKFLLGTTLDECYAAVAKVANQWLDVLYSKGSTLHDEELIDLIAENKSMSKTLQEYGSQKSTAITTAKRLAEFLGAQMIKDKGLACKFIISAKPFGAPVTERAVPVALFNAEPSVKQHYLKKFLRDNSITDFDIRNILDWNYYIERFGGVIQKLITIPAAMQKVSNPVPRVRHPDWLHKRVAAREDKFKQRKLTDVFRPAAKPSAVEASSASKPVAAAAPPKEVEPEIEEIAPDMNVDYPGWVAVMKKKWRKQRLQRAKERKARAAGASVFGSSSLGKGTVGSLFSQRSANMATAVWDVVQICPSSRPGEYRMWISIDQHLQALKLKVPRQFYVNFKSNPGNEVFLPGVYEAERLVKTLPRDAPCRHLYRITVDEDVYQEQEAHFSNLIHHPNVEGVYEKQLPLDVRALIQLGSSCVYGRNGASQKLSRALDTGFRLHDLSPPTSVDISPSHSYLSGGAGIRYFYLYHAHRDGRHVLSVFSPEGDVKVHIVDSAGLRQVPNLETMYADRVAHMRKRGTLAEVKGVFEYSDTMRVDVRIHTSASRAFKALAKDLTTLRTAKQGSALLAMCTSKDQAYYETHVPSVAEFPIIKIAAAALEDELPALGWQLYSARRMFQCYLRAASWVRGWIDLAGHFDLPLCNLEKDFTIFGADIDFARRLVKQDMVLWWSPHSQPDLGGREQDIHAQSRWDEQESLELSHPGAYATVCLEVGLVDLAVDAVLQSGTVNDMEGSSSGVAFEGASHNLDEYSRGTVESSTILGDSVLTSAVFSAVKGMVKAWFMTKRRGRSQFSSLLSDNFWRWASSDASAMFEPALQRFLFGLMKKTLLQLLAEFKRLGASIVYASFNRLFLLTTKPSAANAMAYSRYLLSAVTSRELFKHVQLDIIHYWEYLLWMDTANFGGVIADVDSLVAPTEEAEAEAARTTKSGMPTFNVEMNWNIQTFLPLAVQDKFSIAVGSFIFSMYEHKQQATVAGDLDRTPLRAVAEPNTPANGEASKDDAEDGGKDRDEVVGSAAAAVAKFSTDLINHTMTRKMLKQLASLKTAMQTSSDEINAAVARDEDEEYVDMLTAEHKRAWAFPVLPGSWLAMSNPLLEFIKTTTAVLALSRENAIEVQILKRNLLDMINVREFAPEAEFRNPCEPFKLPLVICAFCNDDRTLDLCRDPDLMPNPNAVAQTPKWKCAKCAFPYSVAQLEMRLVNIATSYLESFHLQDLRCNKCGALKSTNLQPHCECSGSFGLMVTRKETLKKLRSLHTIAGFHSLHTVQAAVDHIIAMV</sequence>
<dbReference type="SMART" id="SM01159">
    <property type="entry name" value="DUF1744"/>
    <property type="match status" value="1"/>
</dbReference>